<evidence type="ECO:0000313" key="3">
    <source>
        <dbReference type="Proteomes" id="UP001232973"/>
    </source>
</evidence>
<keyword evidence="3" id="KW-1185">Reference proteome</keyword>
<dbReference type="Pfam" id="PF13561">
    <property type="entry name" value="adh_short_C2"/>
    <property type="match status" value="1"/>
</dbReference>
<sequence>MELGIAGRSILITGAAQGVGRQLALAAAAEGAHVLLHYHRSEEQAASVAAEIRAHGGSVDLFQADLADYDAVVRMGEEIRSRTDLYGIVNNAGWAQYKRLFAYQPGEWKREIEVCYLGLIHLVHALVPDMIARSQGKVINIVGESARTGDRSLIISASARGAAISFMKSLAQEVGPHHIQCNTVSLGVVEKPESPFDDATAQKIRRLYPAGRLGVPSDVAAMVLFLLSQQAEWVTGQLFAVNGGYTMMG</sequence>
<dbReference type="InterPro" id="IPR036291">
    <property type="entry name" value="NAD(P)-bd_dom_sf"/>
</dbReference>
<evidence type="ECO:0000313" key="2">
    <source>
        <dbReference type="EMBL" id="MDQ0188930.1"/>
    </source>
</evidence>
<accession>A0ABT9XFN2</accession>
<name>A0ABT9XFN2_9BACL</name>
<dbReference type="CDD" id="cd05233">
    <property type="entry name" value="SDR_c"/>
    <property type="match status" value="1"/>
</dbReference>
<protein>
    <submittedName>
        <fullName evidence="2">NAD(P)-dependent dehydrogenase (Short-subunit alcohol dehydrogenase family)</fullName>
    </submittedName>
</protein>
<comment type="similarity">
    <text evidence="1">Belongs to the short-chain dehydrogenases/reductases (SDR) family.</text>
</comment>
<dbReference type="EMBL" id="JAUSTP010000003">
    <property type="protein sequence ID" value="MDQ0188930.1"/>
    <property type="molecule type" value="Genomic_DNA"/>
</dbReference>
<reference evidence="2 3" key="1">
    <citation type="submission" date="2023-07" db="EMBL/GenBank/DDBJ databases">
        <title>Genomic Encyclopedia of Type Strains, Phase IV (KMG-IV): sequencing the most valuable type-strain genomes for metagenomic binning, comparative biology and taxonomic classification.</title>
        <authorList>
            <person name="Goeker M."/>
        </authorList>
    </citation>
    <scope>NUCLEOTIDE SEQUENCE [LARGE SCALE GENOMIC DNA]</scope>
    <source>
        <strain evidence="2 3">DSM 4006</strain>
    </source>
</reference>
<organism evidence="2 3">
    <name type="scientific">Alicyclobacillus cycloheptanicus</name>
    <dbReference type="NCBI Taxonomy" id="1457"/>
    <lineage>
        <taxon>Bacteria</taxon>
        <taxon>Bacillati</taxon>
        <taxon>Bacillota</taxon>
        <taxon>Bacilli</taxon>
        <taxon>Bacillales</taxon>
        <taxon>Alicyclobacillaceae</taxon>
        <taxon>Alicyclobacillus</taxon>
    </lineage>
</organism>
<dbReference type="PRINTS" id="PR00081">
    <property type="entry name" value="GDHRDH"/>
</dbReference>
<dbReference type="InterPro" id="IPR050259">
    <property type="entry name" value="SDR"/>
</dbReference>
<dbReference type="PANTHER" id="PTHR42879">
    <property type="entry name" value="3-OXOACYL-(ACYL-CARRIER-PROTEIN) REDUCTASE"/>
    <property type="match status" value="1"/>
</dbReference>
<evidence type="ECO:0000256" key="1">
    <source>
        <dbReference type="ARBA" id="ARBA00006484"/>
    </source>
</evidence>
<dbReference type="Gene3D" id="3.40.50.720">
    <property type="entry name" value="NAD(P)-binding Rossmann-like Domain"/>
    <property type="match status" value="1"/>
</dbReference>
<dbReference type="PANTHER" id="PTHR42879:SF2">
    <property type="entry name" value="3-OXOACYL-[ACYL-CARRIER-PROTEIN] REDUCTASE FABG"/>
    <property type="match status" value="1"/>
</dbReference>
<comment type="caution">
    <text evidence="2">The sequence shown here is derived from an EMBL/GenBank/DDBJ whole genome shotgun (WGS) entry which is preliminary data.</text>
</comment>
<dbReference type="InterPro" id="IPR002347">
    <property type="entry name" value="SDR_fam"/>
</dbReference>
<dbReference type="SUPFAM" id="SSF51735">
    <property type="entry name" value="NAD(P)-binding Rossmann-fold domains"/>
    <property type="match status" value="1"/>
</dbReference>
<dbReference type="RefSeq" id="WP_274456478.1">
    <property type="nucleotide sequence ID" value="NZ_CP067097.1"/>
</dbReference>
<proteinExistence type="inferred from homology"/>
<dbReference type="Proteomes" id="UP001232973">
    <property type="component" value="Unassembled WGS sequence"/>
</dbReference>
<gene>
    <name evidence="2" type="ORF">J2S03_000744</name>
</gene>